<dbReference type="AlphaFoldDB" id="U3GWY6"/>
<evidence type="ECO:0000259" key="1">
    <source>
        <dbReference type="PROSITE" id="PS51480"/>
    </source>
</evidence>
<dbReference type="PROSITE" id="PS51480">
    <property type="entry name" value="DHAL"/>
    <property type="match status" value="1"/>
</dbReference>
<dbReference type="OrthoDB" id="9760324at2"/>
<dbReference type="SMART" id="SM01120">
    <property type="entry name" value="Dak2"/>
    <property type="match status" value="1"/>
</dbReference>
<dbReference type="InterPro" id="IPR004007">
    <property type="entry name" value="DhaL_dom"/>
</dbReference>
<dbReference type="InterPro" id="IPR036117">
    <property type="entry name" value="DhaL_dom_sf"/>
</dbReference>
<dbReference type="PANTHER" id="PTHR33434:SF4">
    <property type="entry name" value="PHOSPHATASE PROTEIN"/>
    <property type="match status" value="1"/>
</dbReference>
<proteinExistence type="predicted"/>
<organism evidence="2 3">
    <name type="scientific">Corynebacterium argentoratense DSM 44202</name>
    <dbReference type="NCBI Taxonomy" id="1348662"/>
    <lineage>
        <taxon>Bacteria</taxon>
        <taxon>Bacillati</taxon>
        <taxon>Actinomycetota</taxon>
        <taxon>Actinomycetes</taxon>
        <taxon>Mycobacteriales</taxon>
        <taxon>Corynebacteriaceae</taxon>
        <taxon>Corynebacterium</taxon>
    </lineage>
</organism>
<dbReference type="eggNOG" id="COG1461">
    <property type="taxonomic scope" value="Bacteria"/>
</dbReference>
<dbReference type="GO" id="GO:0006071">
    <property type="term" value="P:glycerol metabolic process"/>
    <property type="evidence" value="ECO:0007669"/>
    <property type="project" value="InterPro"/>
</dbReference>
<gene>
    <name evidence="2" type="ORF">CARG_04195</name>
</gene>
<keyword evidence="3" id="KW-1185">Reference proteome</keyword>
<sequence length="555" mass="57883">MDSKVTGASADSPYPTALDGAGVYRWACVAAAALGEHRAEINAMNVFPVPDSDTGSNMAHTMAAAVEEVHRRFGPDPDVESLTLDDVAGALAAGSVRGARGNSGVVLSQVWRGIAEATAGGRVDGNTISRALTLARAMVDRAIADPVEGTVITVLRSAAVAAEDAVNHQAPLYDVVQQATTAAKTALQNTPSQLSALREAGVVDAGGAGFVVLLSSLLSYLEGTPVETHPTIVDDLANQPEMEVMAYLESTGERQIDLDALRTALEGMGNSLIIAPEGHAAQTHIHTTQPGEVVELLYTSAPIVSGLRLEVLPPAPATSQPERVLVAVVPEGPLVNLFEDAGVRVLSPSNNTSPTATFNEDAVNAFAASLRAEAATEVVLIPNGVLSRRDLISAELACTAAGKTLSIVHSDCPVRGIAALAVHDPASPFAVDCFSMGDAASSMRVARIVDNTTPNTYASYADWQYGAFNARVFDDAPLATATTVQQCLLDTCTHMLQRGGELVTLLQGEPFLDDNDVAELQQQLNHARDGLDVGDISVVSVHAEGIRPLVEIGVE</sequence>
<evidence type="ECO:0000313" key="2">
    <source>
        <dbReference type="EMBL" id="AGU14983.1"/>
    </source>
</evidence>
<dbReference type="InterPro" id="IPR050270">
    <property type="entry name" value="DegV_domain_contain"/>
</dbReference>
<dbReference type="Pfam" id="PF02734">
    <property type="entry name" value="Dak2"/>
    <property type="match status" value="1"/>
</dbReference>
<reference evidence="2 3" key="1">
    <citation type="journal article" date="2013" name="Genome Announc.">
        <title>Whole-Genome Sequence of the Clinical Strain Corynebacterium argentoratense DSM 44202, Isolated from a Human Throat Specimen.</title>
        <authorList>
            <person name="Bomholt C."/>
            <person name="Glaub A."/>
            <person name="Gravermann K."/>
            <person name="Albersmeier A."/>
            <person name="Brinkrolf K."/>
            <person name="Ruckert C."/>
            <person name="Tauch A."/>
        </authorList>
    </citation>
    <scope>NUCLEOTIDE SEQUENCE [LARGE SCALE GENOMIC DNA]</scope>
    <source>
        <strain evidence="2">DSM 44202</strain>
    </source>
</reference>
<dbReference type="GeneID" id="78249637"/>
<dbReference type="Gene3D" id="1.25.40.340">
    <property type="match status" value="1"/>
</dbReference>
<accession>U3GWY6</accession>
<dbReference type="PANTHER" id="PTHR33434">
    <property type="entry name" value="DEGV DOMAIN-CONTAINING PROTEIN DR_1986-RELATED"/>
    <property type="match status" value="1"/>
</dbReference>
<dbReference type="Proteomes" id="UP000016943">
    <property type="component" value="Chromosome"/>
</dbReference>
<name>U3GWY6_9CORY</name>
<dbReference type="InterPro" id="IPR048394">
    <property type="entry name" value="FakA-like_M"/>
</dbReference>
<dbReference type="RefSeq" id="WP_020976136.1">
    <property type="nucleotide sequence ID" value="NC_022198.1"/>
</dbReference>
<dbReference type="Pfam" id="PF13684">
    <property type="entry name" value="FakA-like_C"/>
    <property type="match status" value="1"/>
</dbReference>
<dbReference type="SUPFAM" id="SSF101473">
    <property type="entry name" value="DhaL-like"/>
    <property type="match status" value="1"/>
</dbReference>
<dbReference type="GO" id="GO:0004371">
    <property type="term" value="F:glycerone kinase activity"/>
    <property type="evidence" value="ECO:0007669"/>
    <property type="project" value="InterPro"/>
</dbReference>
<dbReference type="InterPro" id="IPR033470">
    <property type="entry name" value="FakA-like_C"/>
</dbReference>
<dbReference type="HOGENOM" id="CLU_017496_0_1_11"/>
<dbReference type="Pfam" id="PF21645">
    <property type="entry name" value="FakA-like_M"/>
    <property type="match status" value="1"/>
</dbReference>
<dbReference type="KEGG" id="caz:CARG_04195"/>
<feature type="domain" description="DhaL" evidence="1">
    <location>
        <begin position="21"/>
        <end position="219"/>
    </location>
</feature>
<dbReference type="STRING" id="1348662.CARG_04195"/>
<protein>
    <recommendedName>
        <fullName evidence="1">DhaL domain-containing protein</fullName>
    </recommendedName>
</protein>
<evidence type="ECO:0000313" key="3">
    <source>
        <dbReference type="Proteomes" id="UP000016943"/>
    </source>
</evidence>
<dbReference type="EMBL" id="CP006365">
    <property type="protein sequence ID" value="AGU14983.1"/>
    <property type="molecule type" value="Genomic_DNA"/>
</dbReference>
<dbReference type="SMART" id="SM01121">
    <property type="entry name" value="Dak1_2"/>
    <property type="match status" value="1"/>
</dbReference>
<dbReference type="PATRIC" id="fig|1348662.3.peg.824"/>